<keyword evidence="3" id="KW-1185">Reference proteome</keyword>
<keyword evidence="1" id="KW-0732">Signal</keyword>
<feature type="signal peptide" evidence="1">
    <location>
        <begin position="1"/>
        <end position="29"/>
    </location>
</feature>
<gene>
    <name evidence="2" type="ORF">PVAP13_9KG440370</name>
</gene>
<dbReference type="EMBL" id="CM029053">
    <property type="protein sequence ID" value="KAG2551992.1"/>
    <property type="molecule type" value="Genomic_DNA"/>
</dbReference>
<name>A0A8T0NVE9_PANVG</name>
<protein>
    <submittedName>
        <fullName evidence="2">Uncharacterized protein</fullName>
    </submittedName>
</protein>
<proteinExistence type="predicted"/>
<dbReference type="AlphaFoldDB" id="A0A8T0NVE9"/>
<evidence type="ECO:0000313" key="2">
    <source>
        <dbReference type="EMBL" id="KAG2551992.1"/>
    </source>
</evidence>
<dbReference type="Proteomes" id="UP000823388">
    <property type="component" value="Chromosome 9K"/>
</dbReference>
<reference evidence="2" key="1">
    <citation type="submission" date="2020-05" db="EMBL/GenBank/DDBJ databases">
        <title>WGS assembly of Panicum virgatum.</title>
        <authorList>
            <person name="Lovell J.T."/>
            <person name="Jenkins J."/>
            <person name="Shu S."/>
            <person name="Juenger T.E."/>
            <person name="Schmutz J."/>
        </authorList>
    </citation>
    <scope>NUCLEOTIDE SEQUENCE</scope>
    <source>
        <strain evidence="2">AP13</strain>
    </source>
</reference>
<sequence length="72" mass="7507">MALQLVFVKRSLLLIRVSALLAVQGSALSRELHGEPAGLWGMRRGASLPQVAAKSETGSGLTCDADGESKLS</sequence>
<accession>A0A8T0NVE9</accession>
<evidence type="ECO:0000313" key="3">
    <source>
        <dbReference type="Proteomes" id="UP000823388"/>
    </source>
</evidence>
<comment type="caution">
    <text evidence="2">The sequence shown here is derived from an EMBL/GenBank/DDBJ whole genome shotgun (WGS) entry which is preliminary data.</text>
</comment>
<feature type="chain" id="PRO_5035873428" evidence="1">
    <location>
        <begin position="30"/>
        <end position="72"/>
    </location>
</feature>
<evidence type="ECO:0000256" key="1">
    <source>
        <dbReference type="SAM" id="SignalP"/>
    </source>
</evidence>
<organism evidence="2 3">
    <name type="scientific">Panicum virgatum</name>
    <name type="common">Blackwell switchgrass</name>
    <dbReference type="NCBI Taxonomy" id="38727"/>
    <lineage>
        <taxon>Eukaryota</taxon>
        <taxon>Viridiplantae</taxon>
        <taxon>Streptophyta</taxon>
        <taxon>Embryophyta</taxon>
        <taxon>Tracheophyta</taxon>
        <taxon>Spermatophyta</taxon>
        <taxon>Magnoliopsida</taxon>
        <taxon>Liliopsida</taxon>
        <taxon>Poales</taxon>
        <taxon>Poaceae</taxon>
        <taxon>PACMAD clade</taxon>
        <taxon>Panicoideae</taxon>
        <taxon>Panicodae</taxon>
        <taxon>Paniceae</taxon>
        <taxon>Panicinae</taxon>
        <taxon>Panicum</taxon>
        <taxon>Panicum sect. Hiantes</taxon>
    </lineage>
</organism>